<reference evidence="1 2" key="2">
    <citation type="submission" date="2018-11" db="EMBL/GenBank/DDBJ databases">
        <authorList>
            <consortium name="Pathogen Informatics"/>
        </authorList>
    </citation>
    <scope>NUCLEOTIDE SEQUENCE [LARGE SCALE GENOMIC DNA]</scope>
    <source>
        <strain evidence="1 2">NST_G2</strain>
    </source>
</reference>
<dbReference type="AlphaFoldDB" id="A0A183SP24"/>
<proteinExistence type="predicted"/>
<sequence length="91" mass="9890">MMARVTNNGTASEAFAVTNGVKQDCVLAPTLFSLMLSAMMMDTYRDEQSGIRIAYRIDGTPLNSRCMQATTRVSTTTVQCCSSRMTAPLTP</sequence>
<dbReference type="EMBL" id="UYSU01033487">
    <property type="protein sequence ID" value="VDL92357.1"/>
    <property type="molecule type" value="Genomic_DNA"/>
</dbReference>
<gene>
    <name evidence="1" type="ORF">SSLN_LOCUS5972</name>
</gene>
<accession>A0A183SP24</accession>
<evidence type="ECO:0000313" key="2">
    <source>
        <dbReference type="Proteomes" id="UP000275846"/>
    </source>
</evidence>
<evidence type="ECO:0000313" key="3">
    <source>
        <dbReference type="WBParaSite" id="SSLN_0000616501-mRNA-1"/>
    </source>
</evidence>
<evidence type="ECO:0000313" key="1">
    <source>
        <dbReference type="EMBL" id="VDL92357.1"/>
    </source>
</evidence>
<protein>
    <submittedName>
        <fullName evidence="3">Reverse transcriptase domain-containing protein</fullName>
    </submittedName>
</protein>
<dbReference type="WBParaSite" id="SSLN_0000616501-mRNA-1">
    <property type="protein sequence ID" value="SSLN_0000616501-mRNA-1"/>
    <property type="gene ID" value="SSLN_0000616501"/>
</dbReference>
<dbReference type="OrthoDB" id="425014at2759"/>
<name>A0A183SP24_SCHSO</name>
<organism evidence="3">
    <name type="scientific">Schistocephalus solidus</name>
    <name type="common">Tapeworm</name>
    <dbReference type="NCBI Taxonomy" id="70667"/>
    <lineage>
        <taxon>Eukaryota</taxon>
        <taxon>Metazoa</taxon>
        <taxon>Spiralia</taxon>
        <taxon>Lophotrochozoa</taxon>
        <taxon>Platyhelminthes</taxon>
        <taxon>Cestoda</taxon>
        <taxon>Eucestoda</taxon>
        <taxon>Diphyllobothriidea</taxon>
        <taxon>Diphyllobothriidae</taxon>
        <taxon>Schistocephalus</taxon>
    </lineage>
</organism>
<reference evidence="3" key="1">
    <citation type="submission" date="2016-06" db="UniProtKB">
        <authorList>
            <consortium name="WormBaseParasite"/>
        </authorList>
    </citation>
    <scope>IDENTIFICATION</scope>
</reference>
<keyword evidence="2" id="KW-1185">Reference proteome</keyword>
<dbReference type="Proteomes" id="UP000275846">
    <property type="component" value="Unassembled WGS sequence"/>
</dbReference>